<evidence type="ECO:0000313" key="2">
    <source>
        <dbReference type="Proteomes" id="UP000092154"/>
    </source>
</evidence>
<reference evidence="1 2" key="1">
    <citation type="submission" date="2016-06" db="EMBL/GenBank/DDBJ databases">
        <title>Comparative genomics of the ectomycorrhizal sister species Rhizopogon vinicolor and Rhizopogon vesiculosus (Basidiomycota: Boletales) reveals a divergence of the mating type B locus.</title>
        <authorList>
            <consortium name="DOE Joint Genome Institute"/>
            <person name="Mujic A.B."/>
            <person name="Kuo A."/>
            <person name="Tritt A."/>
            <person name="Lipzen A."/>
            <person name="Chen C."/>
            <person name="Johnson J."/>
            <person name="Sharma A."/>
            <person name="Barry K."/>
            <person name="Grigoriev I.V."/>
            <person name="Spatafora J.W."/>
        </authorList>
    </citation>
    <scope>NUCLEOTIDE SEQUENCE [LARGE SCALE GENOMIC DNA]</scope>
    <source>
        <strain evidence="1 2">AM-OR11-026</strain>
    </source>
</reference>
<organism evidence="1 2">
    <name type="scientific">Rhizopogon vinicolor AM-OR11-026</name>
    <dbReference type="NCBI Taxonomy" id="1314800"/>
    <lineage>
        <taxon>Eukaryota</taxon>
        <taxon>Fungi</taxon>
        <taxon>Dikarya</taxon>
        <taxon>Basidiomycota</taxon>
        <taxon>Agaricomycotina</taxon>
        <taxon>Agaricomycetes</taxon>
        <taxon>Agaricomycetidae</taxon>
        <taxon>Boletales</taxon>
        <taxon>Suillineae</taxon>
        <taxon>Rhizopogonaceae</taxon>
        <taxon>Rhizopogon</taxon>
    </lineage>
</organism>
<accession>A0A1B7N115</accession>
<dbReference type="AlphaFoldDB" id="A0A1B7N115"/>
<keyword evidence="2" id="KW-1185">Reference proteome</keyword>
<proteinExistence type="predicted"/>
<dbReference type="EMBL" id="KV448291">
    <property type="protein sequence ID" value="OAX38501.1"/>
    <property type="molecule type" value="Genomic_DNA"/>
</dbReference>
<gene>
    <name evidence="1" type="ORF">K503DRAFT_770397</name>
</gene>
<feature type="non-terminal residue" evidence="1">
    <location>
        <position position="82"/>
    </location>
</feature>
<dbReference type="Proteomes" id="UP000092154">
    <property type="component" value="Unassembled WGS sequence"/>
</dbReference>
<dbReference type="PROSITE" id="PS51257">
    <property type="entry name" value="PROKAR_LIPOPROTEIN"/>
    <property type="match status" value="1"/>
</dbReference>
<evidence type="ECO:0000313" key="1">
    <source>
        <dbReference type="EMBL" id="OAX38501.1"/>
    </source>
</evidence>
<dbReference type="InParanoid" id="A0A1B7N115"/>
<name>A0A1B7N115_9AGAM</name>
<sequence length="82" mass="9212">MAIHRKHTVADICTRTPGRKFTSGISISGACAYTCQQCIPIAETMGQIKLRCCRYVYSSYAQGQGRSCEIRWFCLVERITAD</sequence>
<protein>
    <submittedName>
        <fullName evidence="1">Uncharacterized protein</fullName>
    </submittedName>
</protein>